<dbReference type="EMBL" id="VSSQ01000370">
    <property type="protein sequence ID" value="MPL92795.1"/>
    <property type="molecule type" value="Genomic_DNA"/>
</dbReference>
<dbReference type="GO" id="GO:0046872">
    <property type="term" value="F:metal ion binding"/>
    <property type="evidence" value="ECO:0007669"/>
    <property type="project" value="UniProtKB-KW"/>
</dbReference>
<sequence>MKEVLIKDIIETLESVAPLEWQEDYDNSGLTLGDKNKECSGVYVCLDISLEVVEKAIENKCNLIISHHPIIFGGIKKIDYYSTLGKIIVRAIKNDISVYSAHTNLDNAFNGVNGILAEKIGLKNLKPLSLEQIFNNDNFLGSGAIGELEETMSTEDFLQMIKTNLNLSQIKINSHKQKQIKKVAICGGSGSFLINEAVNNKADIFITGEIKYHDLIDNDNVILLAEIGHFESEQFIKERIIAILYQKFCNFAPLISDKTANRVKYIK</sequence>
<evidence type="ECO:0000256" key="1">
    <source>
        <dbReference type="ARBA" id="ARBA00006964"/>
    </source>
</evidence>
<proteinExistence type="inferred from homology"/>
<evidence type="ECO:0000313" key="3">
    <source>
        <dbReference type="EMBL" id="MPL92795.1"/>
    </source>
</evidence>
<organism evidence="3">
    <name type="scientific">bioreactor metagenome</name>
    <dbReference type="NCBI Taxonomy" id="1076179"/>
    <lineage>
        <taxon>unclassified sequences</taxon>
        <taxon>metagenomes</taxon>
        <taxon>ecological metagenomes</taxon>
    </lineage>
</organism>
<dbReference type="PANTHER" id="PTHR13799:SF14">
    <property type="entry name" value="GTP CYCLOHYDROLASE 1 TYPE 2 HOMOLOG"/>
    <property type="match status" value="1"/>
</dbReference>
<dbReference type="InterPro" id="IPR036069">
    <property type="entry name" value="DUF34/NIF3_sf"/>
</dbReference>
<comment type="similarity">
    <text evidence="1">Belongs to the GTP cyclohydrolase I type 2/NIF3 family.</text>
</comment>
<dbReference type="GO" id="GO:0016787">
    <property type="term" value="F:hydrolase activity"/>
    <property type="evidence" value="ECO:0007669"/>
    <property type="project" value="UniProtKB-KW"/>
</dbReference>
<dbReference type="Pfam" id="PF01784">
    <property type="entry name" value="DUF34_NIF3"/>
    <property type="match status" value="1"/>
</dbReference>
<dbReference type="AlphaFoldDB" id="A0A644VN98"/>
<keyword evidence="3" id="KW-0378">Hydrolase</keyword>
<keyword evidence="2" id="KW-0479">Metal-binding</keyword>
<dbReference type="GO" id="GO:0005737">
    <property type="term" value="C:cytoplasm"/>
    <property type="evidence" value="ECO:0007669"/>
    <property type="project" value="TreeGrafter"/>
</dbReference>
<protein>
    <submittedName>
        <fullName evidence="3">GTP cyclohydrolase 1 type 2</fullName>
    </submittedName>
</protein>
<dbReference type="InterPro" id="IPR002678">
    <property type="entry name" value="DUF34/NIF3"/>
</dbReference>
<dbReference type="SUPFAM" id="SSF102705">
    <property type="entry name" value="NIF3 (NGG1p interacting factor 3)-like"/>
    <property type="match status" value="1"/>
</dbReference>
<dbReference type="Gene3D" id="3.40.1390.30">
    <property type="entry name" value="NIF3 (NGG1p interacting factor 3)-like"/>
    <property type="match status" value="2"/>
</dbReference>
<comment type="caution">
    <text evidence="3">The sequence shown here is derived from an EMBL/GenBank/DDBJ whole genome shotgun (WGS) entry which is preliminary data.</text>
</comment>
<dbReference type="NCBIfam" id="TIGR00486">
    <property type="entry name" value="YbgI_SA1388"/>
    <property type="match status" value="1"/>
</dbReference>
<evidence type="ECO:0000256" key="2">
    <source>
        <dbReference type="ARBA" id="ARBA00022723"/>
    </source>
</evidence>
<gene>
    <name evidence="3" type="ORF">SDC9_38909</name>
</gene>
<reference evidence="3" key="1">
    <citation type="submission" date="2019-08" db="EMBL/GenBank/DDBJ databases">
        <authorList>
            <person name="Kucharzyk K."/>
            <person name="Murdoch R.W."/>
            <person name="Higgins S."/>
            <person name="Loffler F."/>
        </authorList>
    </citation>
    <scope>NUCLEOTIDE SEQUENCE</scope>
</reference>
<dbReference type="FunFam" id="3.40.1390.30:FF:000001">
    <property type="entry name" value="GTP cyclohydrolase 1 type 2"/>
    <property type="match status" value="1"/>
</dbReference>
<dbReference type="PANTHER" id="PTHR13799">
    <property type="entry name" value="NGG1 INTERACTING FACTOR 3"/>
    <property type="match status" value="1"/>
</dbReference>
<accession>A0A644VN98</accession>
<name>A0A644VN98_9ZZZZ</name>